<name>A0A8J3FGS3_9FLAO</name>
<accession>A0A8J3FGS3</accession>
<feature type="domain" description="D-isomer specific 2-hydroxyacid dehydrogenase NAD-binding" evidence="6">
    <location>
        <begin position="110"/>
        <end position="297"/>
    </location>
</feature>
<dbReference type="InterPro" id="IPR029752">
    <property type="entry name" value="D-isomer_DH_CS1"/>
</dbReference>
<dbReference type="Pfam" id="PF00389">
    <property type="entry name" value="2-Hacid_dh"/>
    <property type="match status" value="1"/>
</dbReference>
<evidence type="ECO:0000313" key="8">
    <source>
        <dbReference type="Proteomes" id="UP000612329"/>
    </source>
</evidence>
<dbReference type="InterPro" id="IPR036291">
    <property type="entry name" value="NAD(P)-bd_dom_sf"/>
</dbReference>
<sequence>MKVLVYSSKDFEIEYLEDANRGKHKITFIKDVLSSETAMKAISYNAISVFSSDMVSNIVLEKLKDFGVKYITLRSVGHDNVNLFTAQNLGIKVANVPIYSPYAIAEHALAILQALNRKIIVSNQRVKQFNFDINNLIGFDLYGKTVGIIGTGKIGSVMTRIMHGFGCNLLGFDILENKKLSVSYHLKYVTLKELCKTSDIISIHVPLNSETHHLISKELIDLMKPNCIVINTARGAVINTKDIIDALLSKRISGLGMDVYEHERNVFFKDHSYDIPKDDMLIKLNALPNVLITGHHAFLTEEALTNIAETTIYNLNCWNDNKETENELHFSGSTNKSVSA</sequence>
<dbReference type="SUPFAM" id="SSF52283">
    <property type="entry name" value="Formate/glycerate dehydrogenase catalytic domain-like"/>
    <property type="match status" value="1"/>
</dbReference>
<dbReference type="CDD" id="cd12183">
    <property type="entry name" value="LDH_like_2"/>
    <property type="match status" value="1"/>
</dbReference>
<keyword evidence="2 4" id="KW-0560">Oxidoreductase</keyword>
<evidence type="ECO:0000256" key="4">
    <source>
        <dbReference type="RuleBase" id="RU003719"/>
    </source>
</evidence>
<comment type="caution">
    <text evidence="7">The sequence shown here is derived from an EMBL/GenBank/DDBJ whole genome shotgun (WGS) entry which is preliminary data.</text>
</comment>
<dbReference type="InterPro" id="IPR006140">
    <property type="entry name" value="D-isomer_DH_NAD-bd"/>
</dbReference>
<dbReference type="RefSeq" id="WP_188650785.1">
    <property type="nucleotide sequence ID" value="NZ_BMNR01000002.1"/>
</dbReference>
<dbReference type="PROSITE" id="PS00065">
    <property type="entry name" value="D_2_HYDROXYACID_DH_1"/>
    <property type="match status" value="1"/>
</dbReference>
<dbReference type="GO" id="GO:0008720">
    <property type="term" value="F:D-lactate dehydrogenase (NAD+) activity"/>
    <property type="evidence" value="ECO:0007669"/>
    <property type="project" value="TreeGrafter"/>
</dbReference>
<dbReference type="InterPro" id="IPR006139">
    <property type="entry name" value="D-isomer_2_OHA_DH_cat_dom"/>
</dbReference>
<dbReference type="InterPro" id="IPR029753">
    <property type="entry name" value="D-isomer_DH_CS"/>
</dbReference>
<gene>
    <name evidence="7" type="primary">ldhA</name>
    <name evidence="7" type="ORF">GCM10007962_10610</name>
</gene>
<evidence type="ECO:0000259" key="6">
    <source>
        <dbReference type="Pfam" id="PF02826"/>
    </source>
</evidence>
<evidence type="ECO:0000259" key="5">
    <source>
        <dbReference type="Pfam" id="PF00389"/>
    </source>
</evidence>
<dbReference type="InterPro" id="IPR058205">
    <property type="entry name" value="D-LDH-like"/>
</dbReference>
<dbReference type="PANTHER" id="PTHR43026">
    <property type="entry name" value="2-HYDROXYACID DEHYDROGENASE HOMOLOG 1-RELATED"/>
    <property type="match status" value="1"/>
</dbReference>
<keyword evidence="8" id="KW-1185">Reference proteome</keyword>
<dbReference type="Proteomes" id="UP000612329">
    <property type="component" value="Unassembled WGS sequence"/>
</dbReference>
<keyword evidence="3" id="KW-0520">NAD</keyword>
<reference evidence="7" key="1">
    <citation type="journal article" date="2014" name="Int. J. Syst. Evol. Microbiol.">
        <title>Complete genome sequence of Corynebacterium casei LMG S-19264T (=DSM 44701T), isolated from a smear-ripened cheese.</title>
        <authorList>
            <consortium name="US DOE Joint Genome Institute (JGI-PGF)"/>
            <person name="Walter F."/>
            <person name="Albersmeier A."/>
            <person name="Kalinowski J."/>
            <person name="Ruckert C."/>
        </authorList>
    </citation>
    <scope>NUCLEOTIDE SEQUENCE</scope>
    <source>
        <strain evidence="7">JCM 12862</strain>
    </source>
</reference>
<evidence type="ECO:0000256" key="1">
    <source>
        <dbReference type="ARBA" id="ARBA00005854"/>
    </source>
</evidence>
<dbReference type="Pfam" id="PF02826">
    <property type="entry name" value="2-Hacid_dh_C"/>
    <property type="match status" value="1"/>
</dbReference>
<dbReference type="PANTHER" id="PTHR43026:SF1">
    <property type="entry name" value="2-HYDROXYACID DEHYDROGENASE HOMOLOG 1-RELATED"/>
    <property type="match status" value="1"/>
</dbReference>
<reference evidence="7" key="2">
    <citation type="submission" date="2020-09" db="EMBL/GenBank/DDBJ databases">
        <authorList>
            <person name="Sun Q."/>
            <person name="Ohkuma M."/>
        </authorList>
    </citation>
    <scope>NUCLEOTIDE SEQUENCE</scope>
    <source>
        <strain evidence="7">JCM 12862</strain>
    </source>
</reference>
<dbReference type="AlphaFoldDB" id="A0A8J3FGS3"/>
<dbReference type="EMBL" id="BMNR01000002">
    <property type="protein sequence ID" value="GGK18308.1"/>
    <property type="molecule type" value="Genomic_DNA"/>
</dbReference>
<organism evidence="7 8">
    <name type="scientific">Yeosuana aromativorans</name>
    <dbReference type="NCBI Taxonomy" id="288019"/>
    <lineage>
        <taxon>Bacteria</taxon>
        <taxon>Pseudomonadati</taxon>
        <taxon>Bacteroidota</taxon>
        <taxon>Flavobacteriia</taxon>
        <taxon>Flavobacteriales</taxon>
        <taxon>Flavobacteriaceae</taxon>
        <taxon>Yeosuana</taxon>
    </lineage>
</organism>
<evidence type="ECO:0000313" key="7">
    <source>
        <dbReference type="EMBL" id="GGK18308.1"/>
    </source>
</evidence>
<dbReference type="PROSITE" id="PS00671">
    <property type="entry name" value="D_2_HYDROXYACID_DH_3"/>
    <property type="match status" value="1"/>
</dbReference>
<comment type="similarity">
    <text evidence="1 4">Belongs to the D-isomer specific 2-hydroxyacid dehydrogenase family.</text>
</comment>
<feature type="domain" description="D-isomer specific 2-hydroxyacid dehydrogenase catalytic" evidence="5">
    <location>
        <begin position="3"/>
        <end position="327"/>
    </location>
</feature>
<dbReference type="Gene3D" id="3.40.50.720">
    <property type="entry name" value="NAD(P)-binding Rossmann-like Domain"/>
    <property type="match status" value="2"/>
</dbReference>
<dbReference type="PROSITE" id="PS00670">
    <property type="entry name" value="D_2_HYDROXYACID_DH_2"/>
    <property type="match status" value="1"/>
</dbReference>
<dbReference type="SUPFAM" id="SSF51735">
    <property type="entry name" value="NAD(P)-binding Rossmann-fold domains"/>
    <property type="match status" value="1"/>
</dbReference>
<dbReference type="GO" id="GO:0051287">
    <property type="term" value="F:NAD binding"/>
    <property type="evidence" value="ECO:0007669"/>
    <property type="project" value="InterPro"/>
</dbReference>
<evidence type="ECO:0000256" key="2">
    <source>
        <dbReference type="ARBA" id="ARBA00023002"/>
    </source>
</evidence>
<protein>
    <submittedName>
        <fullName evidence="7">Lactate dehydrogenase</fullName>
    </submittedName>
</protein>
<proteinExistence type="inferred from homology"/>
<evidence type="ECO:0000256" key="3">
    <source>
        <dbReference type="ARBA" id="ARBA00023027"/>
    </source>
</evidence>